<dbReference type="Gene3D" id="3.40.50.12780">
    <property type="entry name" value="N-terminal domain of ligase-like"/>
    <property type="match status" value="1"/>
</dbReference>
<keyword evidence="4" id="KW-0472">Membrane</keyword>
<dbReference type="AlphaFoldDB" id="A0A0L0NDW8"/>
<dbReference type="Proteomes" id="UP000036947">
    <property type="component" value="Unassembled WGS sequence"/>
</dbReference>
<keyword evidence="1" id="KW-0596">Phosphopantetheine</keyword>
<dbReference type="PROSITE" id="PS00455">
    <property type="entry name" value="AMP_BINDING"/>
    <property type="match status" value="1"/>
</dbReference>
<dbReference type="Pfam" id="PF00550">
    <property type="entry name" value="PP-binding"/>
    <property type="match status" value="1"/>
</dbReference>
<evidence type="ECO:0000313" key="6">
    <source>
        <dbReference type="EMBL" id="KND91935.1"/>
    </source>
</evidence>
<dbReference type="InterPro" id="IPR020845">
    <property type="entry name" value="AMP-binding_CS"/>
</dbReference>
<dbReference type="InterPro" id="IPR009081">
    <property type="entry name" value="PP-bd_ACP"/>
</dbReference>
<dbReference type="InterPro" id="IPR051414">
    <property type="entry name" value="Adenylate-forming_Reductase"/>
</dbReference>
<evidence type="ECO:0000259" key="5">
    <source>
        <dbReference type="PROSITE" id="PS50075"/>
    </source>
</evidence>
<evidence type="ECO:0000256" key="2">
    <source>
        <dbReference type="ARBA" id="ARBA00022553"/>
    </source>
</evidence>
<protein>
    <submittedName>
        <fullName evidence="6">Carboxylic acid reductase</fullName>
    </submittedName>
</protein>
<evidence type="ECO:0000256" key="1">
    <source>
        <dbReference type="ARBA" id="ARBA00022450"/>
    </source>
</evidence>
<accession>A0A0L0NDW8</accession>
<dbReference type="InterPro" id="IPR036736">
    <property type="entry name" value="ACP-like_sf"/>
</dbReference>
<dbReference type="GO" id="GO:0031177">
    <property type="term" value="F:phosphopantetheine binding"/>
    <property type="evidence" value="ECO:0007669"/>
    <property type="project" value="InterPro"/>
</dbReference>
<dbReference type="Pfam" id="PF07993">
    <property type="entry name" value="NAD_binding_4"/>
    <property type="match status" value="1"/>
</dbReference>
<dbReference type="OrthoDB" id="429813at2759"/>
<keyword evidence="7" id="KW-1185">Reference proteome</keyword>
<dbReference type="InterPro" id="IPR013120">
    <property type="entry name" value="FAR_NAD-bd"/>
</dbReference>
<dbReference type="SUPFAM" id="SSF51735">
    <property type="entry name" value="NAD(P)-binding Rossmann-fold domains"/>
    <property type="match status" value="1"/>
</dbReference>
<dbReference type="SUPFAM" id="SSF47336">
    <property type="entry name" value="ACP-like"/>
    <property type="match status" value="1"/>
</dbReference>
<dbReference type="SMART" id="SM00823">
    <property type="entry name" value="PKS_PP"/>
    <property type="match status" value="1"/>
</dbReference>
<feature type="domain" description="Carrier" evidence="5">
    <location>
        <begin position="566"/>
        <end position="649"/>
    </location>
</feature>
<organism evidence="6 7">
    <name type="scientific">Tolypocladium ophioglossoides (strain CBS 100239)</name>
    <name type="common">Snaketongue truffleclub</name>
    <name type="synonym">Elaphocordyceps ophioglossoides</name>
    <dbReference type="NCBI Taxonomy" id="1163406"/>
    <lineage>
        <taxon>Eukaryota</taxon>
        <taxon>Fungi</taxon>
        <taxon>Dikarya</taxon>
        <taxon>Ascomycota</taxon>
        <taxon>Pezizomycotina</taxon>
        <taxon>Sordariomycetes</taxon>
        <taxon>Hypocreomycetidae</taxon>
        <taxon>Hypocreales</taxon>
        <taxon>Ophiocordycipitaceae</taxon>
        <taxon>Tolypocladium</taxon>
    </lineage>
</organism>
<dbReference type="InterPro" id="IPR006162">
    <property type="entry name" value="Ppantetheine_attach_site"/>
</dbReference>
<sequence>MTAASKYSAPEPAYGRRLAPNIVDEVAAADPTRPFVFAPRSSTPEDGWAPVTYTQVANAVNHVARIVAATVKRGARDPFPTVAYVGPNDIRYGIVMLACIKAGCQALFISPRNSVEGQLSLLEATRCGHFWHAESLRSIVQPWTSARPMQVEVVPSPEAWLDAAPEPFPYDRPFEQARWEPFVVLHTSGSTGIPKPIVVRQGSMAITDALRRLPDRQGADFIWEAWIRRAEKMFMPMPLFHASGIAAFLSVLVIFYGMPIALGMPGQPLSPELARRCLAHADADCAVFPPSVLEELAADEEGLDALKKLKFVVFGGGNLSGAIGDALASNAVVLSNIISSTEVMPYAIHWQPRPELWQYFILNSDAMGAVWRCKDKEEVIFELVIRRKDPREPGIQPVFYTFPEVEEFSTGDLFKAHPSLPDHWTFHGRADNVIVFSNGEKLNPVTIEDVITGHPAILGALVVGQDRFQPAVILEPHVAPTNDAEAEALIDSLWPLIEDVNRVTVAHGRIVRRLVAISDPAIPFPRASKGTIQRSLAVSSYAARIDDIYERAEEADAQEVVPLDLRSEAALTESIIELFGSKLGVTVVQPDVDFFSAGVDSLQVIRLSSMLRGSLGAAGVPVDRSALAPRVIYAHPTPRALAGYLCSAAKGGESTEDDAAPEIEALGGFIAKYTENLPAPVEKPAPLYNGQTVLVTGTTGSLGAHLLDRPCASPHVQKVVALNRGHDSEARQTSICAARGLGTDFAKVEFLGADLSLPGLGLGAAKYAELRFTADRIIHNAWPVNFNMSVASFEPHIRGVRHLVDFSSAAAKRVPVIFVSSVGTAAAWTSADPVPERRLEDLALAEMGYGRSKLAGSLILDAAARDSGVPTASVRVGQIAGPRGRKGLWNKQEFMPSLVASSVYLGVLPEHLGPGEEVDWLPIEDVAGLILDVSGVTVPTPVADISGYFHAVNPAKTTWGELAPALLAYYEARI</sequence>
<dbReference type="Gene3D" id="1.10.1200.10">
    <property type="entry name" value="ACP-like"/>
    <property type="match status" value="1"/>
</dbReference>
<dbReference type="InterPro" id="IPR036291">
    <property type="entry name" value="NAD(P)-bd_dom_sf"/>
</dbReference>
<comment type="caution">
    <text evidence="6">The sequence shown here is derived from an EMBL/GenBank/DDBJ whole genome shotgun (WGS) entry which is preliminary data.</text>
</comment>
<evidence type="ECO:0000256" key="3">
    <source>
        <dbReference type="ARBA" id="ARBA00022857"/>
    </source>
</evidence>
<dbReference type="STRING" id="1163406.A0A0L0NDW8"/>
<name>A0A0L0NDW8_TOLOC</name>
<evidence type="ECO:0000313" key="7">
    <source>
        <dbReference type="Proteomes" id="UP000036947"/>
    </source>
</evidence>
<dbReference type="PROSITE" id="PS00012">
    <property type="entry name" value="PHOSPHOPANTETHEINE"/>
    <property type="match status" value="1"/>
</dbReference>
<dbReference type="Pfam" id="PF00501">
    <property type="entry name" value="AMP-binding"/>
    <property type="match status" value="1"/>
</dbReference>
<dbReference type="Gene3D" id="3.40.50.720">
    <property type="entry name" value="NAD(P)-binding Rossmann-like Domain"/>
    <property type="match status" value="1"/>
</dbReference>
<dbReference type="InterPro" id="IPR020806">
    <property type="entry name" value="PKS_PP-bd"/>
</dbReference>
<dbReference type="InterPro" id="IPR000873">
    <property type="entry name" value="AMP-dep_synth/lig_dom"/>
</dbReference>
<keyword evidence="2" id="KW-0597">Phosphoprotein</keyword>
<dbReference type="PANTHER" id="PTHR43439:SF2">
    <property type="entry name" value="ENZYME, PUTATIVE (JCVI)-RELATED"/>
    <property type="match status" value="1"/>
</dbReference>
<keyword evidence="3" id="KW-0521">NADP</keyword>
<dbReference type="SUPFAM" id="SSF56801">
    <property type="entry name" value="Acetyl-CoA synthetase-like"/>
    <property type="match status" value="1"/>
</dbReference>
<gene>
    <name evidence="6" type="ORF">TOPH_03459</name>
</gene>
<reference evidence="6 7" key="1">
    <citation type="journal article" date="2015" name="BMC Genomics">
        <title>The genome of the truffle-parasite Tolypocladium ophioglossoides and the evolution of antifungal peptaibiotics.</title>
        <authorList>
            <person name="Quandt C.A."/>
            <person name="Bushley K.E."/>
            <person name="Spatafora J.W."/>
        </authorList>
    </citation>
    <scope>NUCLEOTIDE SEQUENCE [LARGE SCALE GENOMIC DNA]</scope>
    <source>
        <strain evidence="6 7">CBS 100239</strain>
    </source>
</reference>
<feature type="transmembrane region" description="Helical" evidence="4">
    <location>
        <begin position="238"/>
        <end position="258"/>
    </location>
</feature>
<keyword evidence="4" id="KW-0812">Transmembrane</keyword>
<dbReference type="PROSITE" id="PS50075">
    <property type="entry name" value="CARRIER"/>
    <property type="match status" value="1"/>
</dbReference>
<keyword evidence="4" id="KW-1133">Transmembrane helix</keyword>
<evidence type="ECO:0000256" key="4">
    <source>
        <dbReference type="SAM" id="Phobius"/>
    </source>
</evidence>
<dbReference type="EMBL" id="LFRF01000007">
    <property type="protein sequence ID" value="KND91935.1"/>
    <property type="molecule type" value="Genomic_DNA"/>
</dbReference>
<proteinExistence type="predicted"/>
<dbReference type="InterPro" id="IPR042099">
    <property type="entry name" value="ANL_N_sf"/>
</dbReference>
<dbReference type="PANTHER" id="PTHR43439">
    <property type="entry name" value="PHENYLACETATE-COENZYME A LIGASE"/>
    <property type="match status" value="1"/>
</dbReference>
<dbReference type="Pfam" id="PF23562">
    <property type="entry name" value="AMP-binding_C_3"/>
    <property type="match status" value="1"/>
</dbReference>